<feature type="transmembrane region" description="Helical" evidence="1">
    <location>
        <begin position="12"/>
        <end position="32"/>
    </location>
</feature>
<evidence type="ECO:0000313" key="3">
    <source>
        <dbReference type="Proteomes" id="UP000285084"/>
    </source>
</evidence>
<evidence type="ECO:0000313" key="2">
    <source>
        <dbReference type="EMBL" id="RKK75543.1"/>
    </source>
</evidence>
<protein>
    <submittedName>
        <fullName evidence="2">Uncharacterized protein</fullName>
    </submittedName>
</protein>
<dbReference type="EMBL" id="MRCX01000060">
    <property type="protein sequence ID" value="RKK75543.1"/>
    <property type="molecule type" value="Genomic_DNA"/>
</dbReference>
<dbReference type="AlphaFoldDB" id="A0A420N5R1"/>
<keyword evidence="1" id="KW-1133">Transmembrane helix</keyword>
<keyword evidence="1" id="KW-0472">Membrane</keyword>
<accession>A0A420N5R1</accession>
<reference evidence="2 3" key="1">
    <citation type="journal article" date="2018" name="Sci. Rep.">
        <title>Characterisation of pathogen-specific regions and novel effector candidates in Fusarium oxysporum f. sp. cepae.</title>
        <authorList>
            <person name="Armitage A.D."/>
            <person name="Taylor A."/>
            <person name="Sobczyk M.K."/>
            <person name="Baxter L."/>
            <person name="Greenfield B.P."/>
            <person name="Bates H.J."/>
            <person name="Wilson F."/>
            <person name="Jackson A.C."/>
            <person name="Ott S."/>
            <person name="Harrison R.J."/>
            <person name="Clarkson J.P."/>
        </authorList>
    </citation>
    <scope>NUCLEOTIDE SEQUENCE [LARGE SCALE GENOMIC DNA]</scope>
    <source>
        <strain evidence="2 3">Fo_A13</strain>
    </source>
</reference>
<organism evidence="2 3">
    <name type="scientific">Fusarium oxysporum</name>
    <name type="common">Fusarium vascular wilt</name>
    <dbReference type="NCBI Taxonomy" id="5507"/>
    <lineage>
        <taxon>Eukaryota</taxon>
        <taxon>Fungi</taxon>
        <taxon>Dikarya</taxon>
        <taxon>Ascomycota</taxon>
        <taxon>Pezizomycotina</taxon>
        <taxon>Sordariomycetes</taxon>
        <taxon>Hypocreomycetidae</taxon>
        <taxon>Hypocreales</taxon>
        <taxon>Nectriaceae</taxon>
        <taxon>Fusarium</taxon>
        <taxon>Fusarium oxysporum species complex</taxon>
    </lineage>
</organism>
<name>A0A420N5R1_FUSOX</name>
<keyword evidence="1" id="KW-0812">Transmembrane</keyword>
<sequence>MKNLPAKVKFLLGGPIARLAVLIAVLGLLDFVKFLNFSREVFLSDPPECGDSLQGRLDVLAPPLFQGDLGLKFLNLQGQARVFVPHVLIQVVNEFIHTTSNKQGMYPSAAQ</sequence>
<dbReference type="Proteomes" id="UP000285084">
    <property type="component" value="Unassembled WGS sequence"/>
</dbReference>
<dbReference type="VEuPathDB" id="FungiDB:FOZG_08046"/>
<comment type="caution">
    <text evidence="2">The sequence shown here is derived from an EMBL/GenBank/DDBJ whole genome shotgun (WGS) entry which is preliminary data.</text>
</comment>
<proteinExistence type="predicted"/>
<gene>
    <name evidence="2" type="ORF">BFJ69_g7608</name>
</gene>
<evidence type="ECO:0000256" key="1">
    <source>
        <dbReference type="SAM" id="Phobius"/>
    </source>
</evidence>